<dbReference type="Pfam" id="PF07238">
    <property type="entry name" value="PilZ"/>
    <property type="match status" value="1"/>
</dbReference>
<feature type="domain" description="PilZ" evidence="1">
    <location>
        <begin position="4"/>
        <end position="102"/>
    </location>
</feature>
<proteinExistence type="predicted"/>
<dbReference type="eggNOG" id="ENOG5031CYT">
    <property type="taxonomic scope" value="Bacteria"/>
</dbReference>
<gene>
    <name evidence="2" type="ORF">HMPREF9194_00541</name>
</gene>
<accession>S3KDG4</accession>
<dbReference type="RefSeq" id="WP_016524838.1">
    <property type="nucleotide sequence ID" value="NZ_KE332518.1"/>
</dbReference>
<sequence>MIIQKRKERRFAELGKVFIPGLCPLPGFLLDISAGGCRIRFPSSIEIDNASDYKASFALGNKIANVPFILVLQPRWESKQSTGTEIGFEVLHVPETKRLASYIEYRCRRIVSTGTEPVAAAI</sequence>
<evidence type="ECO:0000313" key="2">
    <source>
        <dbReference type="EMBL" id="EPF30227.1"/>
    </source>
</evidence>
<dbReference type="HOGENOM" id="CLU_155952_0_0_12"/>
<dbReference type="Proteomes" id="UP000014541">
    <property type="component" value="Unassembled WGS sequence"/>
</dbReference>
<keyword evidence="3" id="KW-1185">Reference proteome</keyword>
<dbReference type="SUPFAM" id="SSF141371">
    <property type="entry name" value="PilZ domain-like"/>
    <property type="match status" value="1"/>
</dbReference>
<protein>
    <recommendedName>
        <fullName evidence="1">PilZ domain-containing protein</fullName>
    </recommendedName>
</protein>
<evidence type="ECO:0000259" key="1">
    <source>
        <dbReference type="Pfam" id="PF07238"/>
    </source>
</evidence>
<dbReference type="EMBL" id="ATFF01000006">
    <property type="protein sequence ID" value="EPF30227.1"/>
    <property type="molecule type" value="Genomic_DNA"/>
</dbReference>
<comment type="caution">
    <text evidence="2">The sequence shown here is derived from an EMBL/GenBank/DDBJ whole genome shotgun (WGS) entry which is preliminary data.</text>
</comment>
<dbReference type="PATRIC" id="fig|1125699.3.peg.550"/>
<name>S3KDG4_TREMA</name>
<organism evidence="2 3">
    <name type="scientific">Treponema maltophilum ATCC 51939</name>
    <dbReference type="NCBI Taxonomy" id="1125699"/>
    <lineage>
        <taxon>Bacteria</taxon>
        <taxon>Pseudomonadati</taxon>
        <taxon>Spirochaetota</taxon>
        <taxon>Spirochaetia</taxon>
        <taxon>Spirochaetales</taxon>
        <taxon>Treponemataceae</taxon>
        <taxon>Treponema</taxon>
    </lineage>
</organism>
<dbReference type="OrthoDB" id="361732at2"/>
<dbReference type="GO" id="GO:0035438">
    <property type="term" value="F:cyclic-di-GMP binding"/>
    <property type="evidence" value="ECO:0007669"/>
    <property type="project" value="InterPro"/>
</dbReference>
<dbReference type="AlphaFoldDB" id="S3KDG4"/>
<reference evidence="2 3" key="1">
    <citation type="submission" date="2013-04" db="EMBL/GenBank/DDBJ databases">
        <title>The Genome Sequence of Treponema maltophilum ATCC 51939.</title>
        <authorList>
            <consortium name="The Broad Institute Genomics Platform"/>
            <person name="Earl A."/>
            <person name="Ward D."/>
            <person name="Feldgarden M."/>
            <person name="Gevers D."/>
            <person name="Leonetti C."/>
            <person name="Blanton J.M."/>
            <person name="Dewhirst F.E."/>
            <person name="Izard J."/>
            <person name="Walker B."/>
            <person name="Young S."/>
            <person name="Zeng Q."/>
            <person name="Gargeya S."/>
            <person name="Fitzgerald M."/>
            <person name="Haas B."/>
            <person name="Abouelleil A."/>
            <person name="Allen A.W."/>
            <person name="Alvarado L."/>
            <person name="Arachchi H.M."/>
            <person name="Berlin A.M."/>
            <person name="Chapman S.B."/>
            <person name="Gainer-Dewar J."/>
            <person name="Goldberg J."/>
            <person name="Griggs A."/>
            <person name="Gujja S."/>
            <person name="Hansen M."/>
            <person name="Howarth C."/>
            <person name="Imamovic A."/>
            <person name="Ireland A."/>
            <person name="Larimer J."/>
            <person name="McCowan C."/>
            <person name="Murphy C."/>
            <person name="Pearson M."/>
            <person name="Poon T.W."/>
            <person name="Priest M."/>
            <person name="Roberts A."/>
            <person name="Saif S."/>
            <person name="Shea T."/>
            <person name="Sisk P."/>
            <person name="Sykes S."/>
            <person name="Wortman J."/>
            <person name="Nusbaum C."/>
            <person name="Birren B."/>
        </authorList>
    </citation>
    <scope>NUCLEOTIDE SEQUENCE [LARGE SCALE GENOMIC DNA]</scope>
    <source>
        <strain evidence="2 3">ATCC 51939</strain>
    </source>
</reference>
<evidence type="ECO:0000313" key="3">
    <source>
        <dbReference type="Proteomes" id="UP000014541"/>
    </source>
</evidence>
<dbReference type="InterPro" id="IPR009875">
    <property type="entry name" value="PilZ_domain"/>
</dbReference>